<name>A0AAV7KWT2_PLEWA</name>
<organism evidence="2 3">
    <name type="scientific">Pleurodeles waltl</name>
    <name type="common">Iberian ribbed newt</name>
    <dbReference type="NCBI Taxonomy" id="8319"/>
    <lineage>
        <taxon>Eukaryota</taxon>
        <taxon>Metazoa</taxon>
        <taxon>Chordata</taxon>
        <taxon>Craniata</taxon>
        <taxon>Vertebrata</taxon>
        <taxon>Euteleostomi</taxon>
        <taxon>Amphibia</taxon>
        <taxon>Batrachia</taxon>
        <taxon>Caudata</taxon>
        <taxon>Salamandroidea</taxon>
        <taxon>Salamandridae</taxon>
        <taxon>Pleurodelinae</taxon>
        <taxon>Pleurodeles</taxon>
    </lineage>
</organism>
<gene>
    <name evidence="2" type="ORF">NDU88_004116</name>
</gene>
<reference evidence="2" key="1">
    <citation type="journal article" date="2022" name="bioRxiv">
        <title>Sequencing and chromosome-scale assembly of the giantPleurodeles waltlgenome.</title>
        <authorList>
            <person name="Brown T."/>
            <person name="Elewa A."/>
            <person name="Iarovenko S."/>
            <person name="Subramanian E."/>
            <person name="Araus A.J."/>
            <person name="Petzold A."/>
            <person name="Susuki M."/>
            <person name="Suzuki K.-i.T."/>
            <person name="Hayashi T."/>
            <person name="Toyoda A."/>
            <person name="Oliveira C."/>
            <person name="Osipova E."/>
            <person name="Leigh N.D."/>
            <person name="Simon A."/>
            <person name="Yun M.H."/>
        </authorList>
    </citation>
    <scope>NUCLEOTIDE SEQUENCE</scope>
    <source>
        <strain evidence="2">20211129_DDA</strain>
        <tissue evidence="2">Liver</tissue>
    </source>
</reference>
<proteinExistence type="predicted"/>
<evidence type="ECO:0000256" key="1">
    <source>
        <dbReference type="SAM" id="MobiDB-lite"/>
    </source>
</evidence>
<accession>A0AAV7KWT2</accession>
<sequence length="146" mass="16122">MMATSAAMLHQLAALPHFRAAPAPVCLVGKCESWVYCDIEALRAPGSRVSVTLLLTETELKTLGEGESEVNDIREGEYEVSEGRDGEYEVSERREGEYGVSEGRDGGYEVTEGREGEHEVTEVRERDYEVTEVGEGSMRSLEEMGN</sequence>
<dbReference type="EMBL" id="JANPWB010000016">
    <property type="protein sequence ID" value="KAJ1083961.1"/>
    <property type="molecule type" value="Genomic_DNA"/>
</dbReference>
<feature type="compositionally biased region" description="Basic and acidic residues" evidence="1">
    <location>
        <begin position="77"/>
        <end position="129"/>
    </location>
</feature>
<comment type="caution">
    <text evidence="2">The sequence shown here is derived from an EMBL/GenBank/DDBJ whole genome shotgun (WGS) entry which is preliminary data.</text>
</comment>
<keyword evidence="3" id="KW-1185">Reference proteome</keyword>
<protein>
    <submittedName>
        <fullName evidence="2">Uncharacterized protein</fullName>
    </submittedName>
</protein>
<evidence type="ECO:0000313" key="2">
    <source>
        <dbReference type="EMBL" id="KAJ1083961.1"/>
    </source>
</evidence>
<evidence type="ECO:0000313" key="3">
    <source>
        <dbReference type="Proteomes" id="UP001066276"/>
    </source>
</evidence>
<dbReference type="AlphaFoldDB" id="A0AAV7KWT2"/>
<feature type="region of interest" description="Disordered" evidence="1">
    <location>
        <begin position="77"/>
        <end position="146"/>
    </location>
</feature>
<dbReference type="Proteomes" id="UP001066276">
    <property type="component" value="Chromosome 12"/>
</dbReference>